<gene>
    <name evidence="3" type="ORF">Mgra_00001014</name>
    <name evidence="2" type="ORF">Mgra_00009613</name>
</gene>
<feature type="region of interest" description="Disordered" evidence="1">
    <location>
        <begin position="158"/>
        <end position="177"/>
    </location>
</feature>
<organism evidence="3 4">
    <name type="scientific">Meloidogyne graminicola</name>
    <dbReference type="NCBI Taxonomy" id="189291"/>
    <lineage>
        <taxon>Eukaryota</taxon>
        <taxon>Metazoa</taxon>
        <taxon>Ecdysozoa</taxon>
        <taxon>Nematoda</taxon>
        <taxon>Chromadorea</taxon>
        <taxon>Rhabditida</taxon>
        <taxon>Tylenchina</taxon>
        <taxon>Tylenchomorpha</taxon>
        <taxon>Tylenchoidea</taxon>
        <taxon>Meloidogynidae</taxon>
        <taxon>Meloidogyninae</taxon>
        <taxon>Meloidogyne</taxon>
    </lineage>
</organism>
<feature type="compositionally biased region" description="Basic and acidic residues" evidence="1">
    <location>
        <begin position="165"/>
        <end position="177"/>
    </location>
</feature>
<evidence type="ECO:0000313" key="4">
    <source>
        <dbReference type="Proteomes" id="UP000605970"/>
    </source>
</evidence>
<accession>A0A8T0A279</accession>
<evidence type="ECO:0000256" key="1">
    <source>
        <dbReference type="SAM" id="MobiDB-lite"/>
    </source>
</evidence>
<sequence>MAFNIANKKALAEELIPEVTFSVSTIGITINSPRLDTARFVQFDVAGKCRSCRSESVEIDYVVTPGGISLHSNRLKGEKHVAFDTIYEIPQHSLFRLKSRGKVFNIKSNDSTAKARTSSEAKDQSLIDEFLEPIQPKKMRTEDPVVSDPDIEFVGEVIKNQQPDEQSKEQVIKNDEE</sequence>
<comment type="caution">
    <text evidence="3">The sequence shown here is derived from an EMBL/GenBank/DDBJ whole genome shotgun (WGS) entry which is preliminary data.</text>
</comment>
<dbReference type="EMBL" id="JABEBT010000004">
    <property type="protein sequence ID" value="KAF7639690.1"/>
    <property type="molecule type" value="Genomic_DNA"/>
</dbReference>
<dbReference type="Proteomes" id="UP000605970">
    <property type="component" value="Unassembled WGS sequence"/>
</dbReference>
<proteinExistence type="predicted"/>
<name>A0A8T0A279_9BILA</name>
<dbReference type="OrthoDB" id="5884280at2759"/>
<dbReference type="EMBL" id="JABEBT010000169">
    <property type="protein sequence ID" value="KAF7627103.1"/>
    <property type="molecule type" value="Genomic_DNA"/>
</dbReference>
<protein>
    <submittedName>
        <fullName evidence="3">Uncharacterized protein</fullName>
    </submittedName>
</protein>
<reference evidence="3" key="1">
    <citation type="journal article" date="2020" name="Ecol. Evol.">
        <title>Genome structure and content of the rice root-knot nematode (Meloidogyne graminicola).</title>
        <authorList>
            <person name="Phan N.T."/>
            <person name="Danchin E.G.J."/>
            <person name="Klopp C."/>
            <person name="Perfus-Barbeoch L."/>
            <person name="Kozlowski D.K."/>
            <person name="Koutsovoulos G.D."/>
            <person name="Lopez-Roques C."/>
            <person name="Bouchez O."/>
            <person name="Zahm M."/>
            <person name="Besnard G."/>
            <person name="Bellafiore S."/>
        </authorList>
    </citation>
    <scope>NUCLEOTIDE SEQUENCE</scope>
    <source>
        <strain evidence="3">VN-18</strain>
    </source>
</reference>
<dbReference type="AlphaFoldDB" id="A0A8T0A279"/>
<evidence type="ECO:0000313" key="2">
    <source>
        <dbReference type="EMBL" id="KAF7627103.1"/>
    </source>
</evidence>
<keyword evidence="4" id="KW-1185">Reference proteome</keyword>
<evidence type="ECO:0000313" key="3">
    <source>
        <dbReference type="EMBL" id="KAF7639690.1"/>
    </source>
</evidence>